<feature type="transmembrane region" description="Helical" evidence="8">
    <location>
        <begin position="82"/>
        <end position="102"/>
    </location>
</feature>
<comment type="caution">
    <text evidence="9">The sequence shown here is derived from an EMBL/GenBank/DDBJ whole genome shotgun (WGS) entry which is preliminary data.</text>
</comment>
<evidence type="ECO:0000256" key="8">
    <source>
        <dbReference type="SAM" id="Phobius"/>
    </source>
</evidence>
<keyword evidence="4" id="KW-1003">Cell membrane</keyword>
<dbReference type="EMBL" id="AGXA01000033">
    <property type="protein sequence ID" value="EKU92892.1"/>
    <property type="molecule type" value="Genomic_DNA"/>
</dbReference>
<evidence type="ECO:0000256" key="6">
    <source>
        <dbReference type="ARBA" id="ARBA00022989"/>
    </source>
</evidence>
<dbReference type="Proteomes" id="UP000009875">
    <property type="component" value="Unassembled WGS sequence"/>
</dbReference>
<dbReference type="Pfam" id="PF01594">
    <property type="entry name" value="AI-2E_transport"/>
    <property type="match status" value="1"/>
</dbReference>
<dbReference type="PANTHER" id="PTHR21716:SF53">
    <property type="entry name" value="PERMEASE PERM-RELATED"/>
    <property type="match status" value="1"/>
</dbReference>
<feature type="transmembrane region" description="Helical" evidence="8">
    <location>
        <begin position="232"/>
        <end position="256"/>
    </location>
</feature>
<evidence type="ECO:0000256" key="5">
    <source>
        <dbReference type="ARBA" id="ARBA00022692"/>
    </source>
</evidence>
<accession>K9EPT7</accession>
<dbReference type="eggNOG" id="COG0628">
    <property type="taxonomic scope" value="Bacteria"/>
</dbReference>
<evidence type="ECO:0000256" key="1">
    <source>
        <dbReference type="ARBA" id="ARBA00004651"/>
    </source>
</evidence>
<protein>
    <recommendedName>
        <fullName evidence="11">AI-2E family transporter</fullName>
    </recommendedName>
</protein>
<feature type="transmembrane region" description="Helical" evidence="8">
    <location>
        <begin position="12"/>
        <end position="32"/>
    </location>
</feature>
<evidence type="ECO:0000256" key="7">
    <source>
        <dbReference type="ARBA" id="ARBA00023136"/>
    </source>
</evidence>
<dbReference type="AlphaFoldDB" id="K9EPT7"/>
<sequence>MKKTRWIEFLGGSNLLYTLAVIFLISLTILILTLVDFVFTPIIVIFSNILMPIIIAVLFYYLLDPLVSLFEKKMSRMWATSLVFVIILIFLAVLVAILIPVLSEQIANLIESFPVFLNDVFSSIQDLLANLPANDFFDTILQSLQDLSNTLFDNLGQIFSQGITNVSNVVSSVTNVVFTLGIFPVILFFLLKDEEKIIKGLLFVTPPTWRKSLIRIGAEVNLQVGAYIKGQLIVAIANGVMMFVGFTLIGLNYAVALSVLGGFLSLIPYIGPILTFIPAIFIAAFDSFTEVLLLLVVWAIIQFAEGNFIEPNVMGKRLNIHPVTIIITLLVMGDLFGLFGLVFGIPMYAILKVIVIHFYMMFKSRYNEYFGDRAGEYEVDSWDSKKYGDKDILETKDEYVEYLYKKELNS</sequence>
<comment type="similarity">
    <text evidence="2">Belongs to the autoinducer-2 exporter (AI-2E) (TC 2.A.86) family.</text>
</comment>
<dbReference type="PANTHER" id="PTHR21716">
    <property type="entry name" value="TRANSMEMBRANE PROTEIN"/>
    <property type="match status" value="1"/>
</dbReference>
<proteinExistence type="inferred from homology"/>
<evidence type="ECO:0000313" key="10">
    <source>
        <dbReference type="Proteomes" id="UP000009875"/>
    </source>
</evidence>
<keyword evidence="10" id="KW-1185">Reference proteome</keyword>
<dbReference type="GO" id="GO:0005886">
    <property type="term" value="C:plasma membrane"/>
    <property type="evidence" value="ECO:0007669"/>
    <property type="project" value="UniProtKB-SubCell"/>
</dbReference>
<feature type="transmembrane region" description="Helical" evidence="8">
    <location>
        <begin position="169"/>
        <end position="191"/>
    </location>
</feature>
<gene>
    <name evidence="9" type="ORF">HMPREF9698_01599</name>
</gene>
<keyword evidence="6 8" id="KW-1133">Transmembrane helix</keyword>
<dbReference type="OrthoDB" id="9793390at2"/>
<evidence type="ECO:0000256" key="4">
    <source>
        <dbReference type="ARBA" id="ARBA00022475"/>
    </source>
</evidence>
<keyword evidence="5 8" id="KW-0812">Transmembrane</keyword>
<evidence type="ECO:0008006" key="11">
    <source>
        <dbReference type="Google" id="ProtNLM"/>
    </source>
</evidence>
<evidence type="ECO:0000256" key="2">
    <source>
        <dbReference type="ARBA" id="ARBA00009773"/>
    </source>
</evidence>
<name>K9EPT7_9LACT</name>
<evidence type="ECO:0000256" key="3">
    <source>
        <dbReference type="ARBA" id="ARBA00022448"/>
    </source>
</evidence>
<dbReference type="GO" id="GO:0055085">
    <property type="term" value="P:transmembrane transport"/>
    <property type="evidence" value="ECO:0007669"/>
    <property type="project" value="TreeGrafter"/>
</dbReference>
<feature type="transmembrane region" description="Helical" evidence="8">
    <location>
        <begin position="38"/>
        <end position="62"/>
    </location>
</feature>
<dbReference type="RefSeq" id="WP_003779199.1">
    <property type="nucleotide sequence ID" value="NZ_JH992962.1"/>
</dbReference>
<evidence type="ECO:0000313" key="9">
    <source>
        <dbReference type="EMBL" id="EKU92892.1"/>
    </source>
</evidence>
<keyword evidence="7 8" id="KW-0472">Membrane</keyword>
<reference evidence="9 10" key="1">
    <citation type="submission" date="2012-09" db="EMBL/GenBank/DDBJ databases">
        <title>The Genome Sequence of Alloiococcus otitis ATCC 51267.</title>
        <authorList>
            <consortium name="The Broad Institute Genome Sequencing Platform"/>
            <person name="Earl A."/>
            <person name="Ward D."/>
            <person name="Feldgarden M."/>
            <person name="Gevers D."/>
            <person name="Huys G."/>
            <person name="Walker B."/>
            <person name="Young S.K."/>
            <person name="Zeng Q."/>
            <person name="Gargeya S."/>
            <person name="Fitzgerald M."/>
            <person name="Haas B."/>
            <person name="Abouelleil A."/>
            <person name="Alvarado L."/>
            <person name="Arachchi H.M."/>
            <person name="Berlin A.M."/>
            <person name="Chapman S.B."/>
            <person name="Goldberg J."/>
            <person name="Griggs A."/>
            <person name="Gujja S."/>
            <person name="Hansen M."/>
            <person name="Howarth C."/>
            <person name="Imamovic A."/>
            <person name="Larimer J."/>
            <person name="McCowen C."/>
            <person name="Montmayeur A."/>
            <person name="Murphy C."/>
            <person name="Neiman D."/>
            <person name="Pearson M."/>
            <person name="Priest M."/>
            <person name="Roberts A."/>
            <person name="Saif S."/>
            <person name="Shea T."/>
            <person name="Sisk P."/>
            <person name="Sykes S."/>
            <person name="Wortman J."/>
            <person name="Nusbaum C."/>
            <person name="Birren B."/>
        </authorList>
    </citation>
    <scope>NUCLEOTIDE SEQUENCE [LARGE SCALE GENOMIC DNA]</scope>
    <source>
        <strain evidence="9 10">ATCC 51267</strain>
    </source>
</reference>
<comment type="subcellular location">
    <subcellularLocation>
        <location evidence="1">Cell membrane</location>
        <topology evidence="1">Multi-pass membrane protein</topology>
    </subcellularLocation>
</comment>
<dbReference type="InterPro" id="IPR002549">
    <property type="entry name" value="AI-2E-like"/>
</dbReference>
<organism evidence="9 10">
    <name type="scientific">Alloiococcus otitis ATCC 51267</name>
    <dbReference type="NCBI Taxonomy" id="883081"/>
    <lineage>
        <taxon>Bacteria</taxon>
        <taxon>Bacillati</taxon>
        <taxon>Bacillota</taxon>
        <taxon>Bacilli</taxon>
        <taxon>Lactobacillales</taxon>
        <taxon>Carnobacteriaceae</taxon>
        <taxon>Alloiococcus</taxon>
    </lineage>
</organism>
<feature type="transmembrane region" description="Helical" evidence="8">
    <location>
        <begin position="345"/>
        <end position="362"/>
    </location>
</feature>
<dbReference type="HOGENOM" id="CLU_031275_8_2_9"/>
<dbReference type="STRING" id="883081.HMPREF9698_01599"/>
<keyword evidence="3" id="KW-0813">Transport</keyword>